<sequence>HTNLRMAHTSPPRLRRHAVDDRYSNGFRRYVSIMKLRYATYTSGVLLLLRPLKNSGNPLFSI</sequence>
<dbReference type="WBParaSite" id="PgB05_g064_t01">
    <property type="protein sequence ID" value="PgB05_g064_t01"/>
    <property type="gene ID" value="PgB05_g064"/>
</dbReference>
<evidence type="ECO:0000313" key="2">
    <source>
        <dbReference type="WBParaSite" id="PgB05_g064_t01"/>
    </source>
</evidence>
<evidence type="ECO:0000313" key="1">
    <source>
        <dbReference type="Proteomes" id="UP000887569"/>
    </source>
</evidence>
<accession>A0A914ZK84</accession>
<protein>
    <submittedName>
        <fullName evidence="2">Uncharacterized protein</fullName>
    </submittedName>
</protein>
<dbReference type="AlphaFoldDB" id="A0A914ZK84"/>
<name>A0A914ZK84_PARUN</name>
<keyword evidence="1" id="KW-1185">Reference proteome</keyword>
<organism evidence="1 2">
    <name type="scientific">Parascaris univalens</name>
    <name type="common">Nematode worm</name>
    <dbReference type="NCBI Taxonomy" id="6257"/>
    <lineage>
        <taxon>Eukaryota</taxon>
        <taxon>Metazoa</taxon>
        <taxon>Ecdysozoa</taxon>
        <taxon>Nematoda</taxon>
        <taxon>Chromadorea</taxon>
        <taxon>Rhabditida</taxon>
        <taxon>Spirurina</taxon>
        <taxon>Ascaridomorpha</taxon>
        <taxon>Ascaridoidea</taxon>
        <taxon>Ascarididae</taxon>
        <taxon>Parascaris</taxon>
    </lineage>
</organism>
<dbReference type="Proteomes" id="UP000887569">
    <property type="component" value="Unplaced"/>
</dbReference>
<reference evidence="2" key="1">
    <citation type="submission" date="2022-11" db="UniProtKB">
        <authorList>
            <consortium name="WormBaseParasite"/>
        </authorList>
    </citation>
    <scope>IDENTIFICATION</scope>
</reference>
<proteinExistence type="predicted"/>